<dbReference type="RefSeq" id="WP_259292057.1">
    <property type="nucleotide sequence ID" value="NZ_JANUXW010000007.1"/>
</dbReference>
<evidence type="ECO:0000313" key="1">
    <source>
        <dbReference type="EMBL" id="MCS4534271.1"/>
    </source>
</evidence>
<dbReference type="Proteomes" id="UP001166947">
    <property type="component" value="Unassembled WGS sequence"/>
</dbReference>
<organism evidence="1 2">
    <name type="scientific">Neisseria montereyensis</name>
    <dbReference type="NCBI Taxonomy" id="2973938"/>
    <lineage>
        <taxon>Bacteria</taxon>
        <taxon>Pseudomonadati</taxon>
        <taxon>Pseudomonadota</taxon>
        <taxon>Betaproteobacteria</taxon>
        <taxon>Neisseriales</taxon>
        <taxon>Neisseriaceae</taxon>
        <taxon>Neisseria</taxon>
    </lineage>
</organism>
<sequence>MNIKCPNCGAVHSLDSLIGNDGAADLIKAVLEFDAAIGKAAVRYVGLFRPAKSQLTFARTAKLLGELLPDIKAGQISRDGVVYPAPPGAWLYGFGAAVEARDGGRLKTPLKSHGYLYEIISHWRPATTAAVSPPEAAGSARPASQTLTAASMLQAAKKGAQK</sequence>
<protein>
    <submittedName>
        <fullName evidence="1">Uncharacterized protein</fullName>
    </submittedName>
</protein>
<proteinExistence type="predicted"/>
<evidence type="ECO:0000313" key="2">
    <source>
        <dbReference type="Proteomes" id="UP001166947"/>
    </source>
</evidence>
<gene>
    <name evidence="1" type="ORF">NXS09_08160</name>
</gene>
<reference evidence="1" key="1">
    <citation type="submission" date="2022-08" db="EMBL/GenBank/DDBJ databases">
        <authorList>
            <person name="Volokhov D.V."/>
            <person name="Furtak V.A."/>
            <person name="Zagorodnyaya T.A."/>
        </authorList>
    </citation>
    <scope>NUCLEOTIDE SEQUENCE</scope>
    <source>
        <strain evidence="1">CSL10203-ORH2</strain>
    </source>
</reference>
<dbReference type="EMBL" id="JANUXW010000007">
    <property type="protein sequence ID" value="MCS4534271.1"/>
    <property type="molecule type" value="Genomic_DNA"/>
</dbReference>
<accession>A0ABT2FEC4</accession>
<reference evidence="1" key="2">
    <citation type="journal article" date="2023" name="Curr. Microbiol.">
        <title>Neisseria montereyensis sp. nov., Isolated from Oropharynx of California Sea Lion (Zalophus californianus): Genomic, Phylogenetic, and Phenotypic Study.</title>
        <authorList>
            <person name="Volokhov D.V."/>
            <person name="Zagorodnyaya T.A."/>
            <person name="Furtak V.A."/>
            <person name="Nattanmai G."/>
            <person name="Randall L."/>
            <person name="Jose S."/>
            <person name="Gao Y."/>
            <person name="Gulland F.M."/>
            <person name="Eisenberg T."/>
            <person name="Delmonte P."/>
            <person name="Blom J."/>
            <person name="Mitchell K.K."/>
        </authorList>
    </citation>
    <scope>NUCLEOTIDE SEQUENCE</scope>
    <source>
        <strain evidence="1">CSL10203-ORH2</strain>
    </source>
</reference>
<keyword evidence="2" id="KW-1185">Reference proteome</keyword>
<comment type="caution">
    <text evidence="1">The sequence shown here is derived from an EMBL/GenBank/DDBJ whole genome shotgun (WGS) entry which is preliminary data.</text>
</comment>
<name>A0ABT2FEC4_9NEIS</name>